<accession>A0A399R3J7</accession>
<dbReference type="SUPFAM" id="SSF54593">
    <property type="entry name" value="Glyoxalase/Bleomycin resistance protein/Dihydroxybiphenyl dioxygenase"/>
    <property type="match status" value="1"/>
</dbReference>
<feature type="domain" description="Glyoxalase-like" evidence="1">
    <location>
        <begin position="9"/>
        <end position="170"/>
    </location>
</feature>
<dbReference type="Gene3D" id="3.10.180.10">
    <property type="entry name" value="2,3-Dihydroxybiphenyl 1,2-Dioxygenase, domain 1"/>
    <property type="match status" value="1"/>
</dbReference>
<keyword evidence="3" id="KW-1185">Reference proteome</keyword>
<dbReference type="InterPro" id="IPR025870">
    <property type="entry name" value="Glyoxalase-like_dom"/>
</dbReference>
<evidence type="ECO:0000259" key="1">
    <source>
        <dbReference type="Pfam" id="PF13468"/>
    </source>
</evidence>
<dbReference type="RefSeq" id="WP_119378210.1">
    <property type="nucleotide sequence ID" value="NZ_QWGB01000004.1"/>
</dbReference>
<name>A0A399R3J7_9PROT</name>
<proteinExistence type="predicted"/>
<dbReference type="EMBL" id="QWGB01000004">
    <property type="protein sequence ID" value="RIJ25858.1"/>
    <property type="molecule type" value="Genomic_DNA"/>
</dbReference>
<dbReference type="OrthoDB" id="7054074at2"/>
<reference evidence="2 3" key="1">
    <citation type="submission" date="2018-08" db="EMBL/GenBank/DDBJ databases">
        <title>Henriciella mobilis sp. nov., isolated from seawater.</title>
        <authorList>
            <person name="Cheng H."/>
            <person name="Wu Y.-H."/>
            <person name="Xu X.-W."/>
            <person name="Guo L.-L."/>
        </authorList>
    </citation>
    <scope>NUCLEOTIDE SEQUENCE [LARGE SCALE GENOMIC DNA]</scope>
    <source>
        <strain evidence="2 3">CCUG66934</strain>
    </source>
</reference>
<dbReference type="InterPro" id="IPR029068">
    <property type="entry name" value="Glyas_Bleomycin-R_OHBP_Dase"/>
</dbReference>
<evidence type="ECO:0000313" key="3">
    <source>
        <dbReference type="Proteomes" id="UP000265431"/>
    </source>
</evidence>
<dbReference type="AlphaFoldDB" id="A0A399R3J7"/>
<gene>
    <name evidence="2" type="ORF">D1224_01695</name>
</gene>
<comment type="caution">
    <text evidence="2">The sequence shown here is derived from an EMBL/GenBank/DDBJ whole genome shotgun (WGS) entry which is preliminary data.</text>
</comment>
<evidence type="ECO:0000313" key="2">
    <source>
        <dbReference type="EMBL" id="RIJ25858.1"/>
    </source>
</evidence>
<dbReference type="Proteomes" id="UP000265431">
    <property type="component" value="Unassembled WGS sequence"/>
</dbReference>
<dbReference type="Pfam" id="PF13468">
    <property type="entry name" value="Glyoxalase_3"/>
    <property type="match status" value="1"/>
</dbReference>
<sequence length="251" mass="27430">MTRIRMRQLVIAAETLETADHLRTVLGLGKPFADPGVKEFGLENAVFSIGDQFLEVVAPTTDDAPARRFLDKHGEGGYMAILQTEDLADARARLDNAGIRRVWNIDLDDISASHVHPADVGAAILSLDEARPWNSWRWAGPNWEKQSVRGHIGGAIFSAPDPRALASRWTAAIGKPVTTNKGQTSIQLDENERLIFEDGKREALSTFCISLHNAMKALERADRLDLHSDGDGVVIGGVRFELNNLETASAG</sequence>
<organism evidence="2 3">
    <name type="scientific">Henriciella barbarensis</name>
    <dbReference type="NCBI Taxonomy" id="86342"/>
    <lineage>
        <taxon>Bacteria</taxon>
        <taxon>Pseudomonadati</taxon>
        <taxon>Pseudomonadota</taxon>
        <taxon>Alphaproteobacteria</taxon>
        <taxon>Hyphomonadales</taxon>
        <taxon>Hyphomonadaceae</taxon>
        <taxon>Henriciella</taxon>
    </lineage>
</organism>
<protein>
    <recommendedName>
        <fullName evidence="1">Glyoxalase-like domain-containing protein</fullName>
    </recommendedName>
</protein>